<reference evidence="4 5" key="1">
    <citation type="submission" date="2016-10" db="EMBL/GenBank/DDBJ databases">
        <authorList>
            <person name="de Groot N.N."/>
        </authorList>
    </citation>
    <scope>NUCLEOTIDE SEQUENCE [LARGE SCALE GENOMIC DNA]</scope>
    <source>
        <strain evidence="4 5">DSM 25927</strain>
    </source>
</reference>
<evidence type="ECO:0000313" key="4">
    <source>
        <dbReference type="EMBL" id="SEQ31243.1"/>
    </source>
</evidence>
<dbReference type="InterPro" id="IPR029058">
    <property type="entry name" value="AB_hydrolase_fold"/>
</dbReference>
<organism evidence="4 5">
    <name type="scientific">Solimonas aquatica</name>
    <dbReference type="NCBI Taxonomy" id="489703"/>
    <lineage>
        <taxon>Bacteria</taxon>
        <taxon>Pseudomonadati</taxon>
        <taxon>Pseudomonadota</taxon>
        <taxon>Gammaproteobacteria</taxon>
        <taxon>Nevskiales</taxon>
        <taxon>Nevskiaceae</taxon>
        <taxon>Solimonas</taxon>
    </lineage>
</organism>
<dbReference type="InterPro" id="IPR022742">
    <property type="entry name" value="Hydrolase_4"/>
</dbReference>
<protein>
    <submittedName>
        <fullName evidence="4">Carboxylesterase</fullName>
    </submittedName>
</protein>
<feature type="active site" description="Charge relay system" evidence="1">
    <location>
        <position position="245"/>
    </location>
</feature>
<keyword evidence="2" id="KW-0472">Membrane</keyword>
<proteinExistence type="predicted"/>
<feature type="transmembrane region" description="Helical" evidence="2">
    <location>
        <begin position="84"/>
        <end position="101"/>
    </location>
</feature>
<name>A0A1H9F1A9_9GAMM</name>
<dbReference type="PANTHER" id="PTHR11614">
    <property type="entry name" value="PHOSPHOLIPASE-RELATED"/>
    <property type="match status" value="1"/>
</dbReference>
<feature type="active site" description="Nucleophile" evidence="1">
    <location>
        <position position="90"/>
    </location>
</feature>
<evidence type="ECO:0000256" key="2">
    <source>
        <dbReference type="SAM" id="Phobius"/>
    </source>
</evidence>
<dbReference type="Pfam" id="PF12146">
    <property type="entry name" value="Hydrolase_4"/>
    <property type="match status" value="1"/>
</dbReference>
<dbReference type="Gene3D" id="3.40.50.1820">
    <property type="entry name" value="alpha/beta hydrolase"/>
    <property type="match status" value="1"/>
</dbReference>
<dbReference type="PIRSF" id="PIRSF017388">
    <property type="entry name" value="Esterase_lipase"/>
    <property type="match status" value="1"/>
</dbReference>
<gene>
    <name evidence="4" type="ORF">SAMN04488038_105214</name>
</gene>
<dbReference type="RefSeq" id="WP_093284342.1">
    <property type="nucleotide sequence ID" value="NZ_FOFS01000005.1"/>
</dbReference>
<dbReference type="InterPro" id="IPR051044">
    <property type="entry name" value="MAG_DAG_Lipase"/>
</dbReference>
<feature type="transmembrane region" description="Helical" evidence="2">
    <location>
        <begin position="121"/>
        <end position="142"/>
    </location>
</feature>
<keyword evidence="2" id="KW-0812">Transmembrane</keyword>
<sequence length="287" mass="30798">MIRNSEYQLPGGPDAVLLVHGLTGTPTEMRPLAKGLHRAGYTVRAVQLAGHCGNEDDLIATGWRDWYASVDAAASELLRTHARLFVGGLSMGALLALRLAAERPQDIAGVAAYGATFRYDGWAIPPVARLSFLLPLLTVLGIGRRRRFVEQPPYGLKNERIRARIAAAMLGGDSAAAGLPGNPWPALAQMYQLSRTVRRQLPQVRSPCLVMHAAQDDVASLDNALLVCRRVSGPQTLSLLQNSYHLITLDGEREQVVQRSVEFFSRVGIAAGAATPASFTVAAVASA</sequence>
<accession>A0A1H9F1A9</accession>
<dbReference type="AlphaFoldDB" id="A0A1H9F1A9"/>
<feature type="active site" description="Charge relay system" evidence="1">
    <location>
        <position position="216"/>
    </location>
</feature>
<dbReference type="Proteomes" id="UP000199233">
    <property type="component" value="Unassembled WGS sequence"/>
</dbReference>
<dbReference type="STRING" id="489703.SAMN04488038_105214"/>
<dbReference type="OrthoDB" id="8476759at2"/>
<evidence type="ECO:0000313" key="5">
    <source>
        <dbReference type="Proteomes" id="UP000199233"/>
    </source>
</evidence>
<dbReference type="GO" id="GO:0052689">
    <property type="term" value="F:carboxylic ester hydrolase activity"/>
    <property type="evidence" value="ECO:0007669"/>
    <property type="project" value="InterPro"/>
</dbReference>
<dbReference type="EMBL" id="FOFS01000005">
    <property type="protein sequence ID" value="SEQ31243.1"/>
    <property type="molecule type" value="Genomic_DNA"/>
</dbReference>
<feature type="domain" description="Serine aminopeptidase S33" evidence="3">
    <location>
        <begin position="15"/>
        <end position="250"/>
    </location>
</feature>
<keyword evidence="5" id="KW-1185">Reference proteome</keyword>
<dbReference type="InterPro" id="IPR012354">
    <property type="entry name" value="Esterase_lipase"/>
</dbReference>
<evidence type="ECO:0000259" key="3">
    <source>
        <dbReference type="Pfam" id="PF12146"/>
    </source>
</evidence>
<evidence type="ECO:0000256" key="1">
    <source>
        <dbReference type="PIRSR" id="PIRSR017388-1"/>
    </source>
</evidence>
<dbReference type="SUPFAM" id="SSF53474">
    <property type="entry name" value="alpha/beta-Hydrolases"/>
    <property type="match status" value="1"/>
</dbReference>
<keyword evidence="2" id="KW-1133">Transmembrane helix</keyword>